<name>A0A511XE01_9PROT</name>
<sequence>MAEETSKMLGISSKNLGVSPKNVGVTPKDAAARDEMSGSASSEQFRQMICDEIADCRASGLKRAFVEVARRFGLTERRVRAAWHGELRNVRVDEFDQVAARRMEILRQRQAQIAHEIAILGQQASSHQEFIR</sequence>
<feature type="region of interest" description="Disordered" evidence="1">
    <location>
        <begin position="1"/>
        <end position="41"/>
    </location>
</feature>
<dbReference type="STRING" id="1120919.GCA_000429165_03242"/>
<dbReference type="Proteomes" id="UP000321635">
    <property type="component" value="Unassembled WGS sequence"/>
</dbReference>
<organism evidence="2 3">
    <name type="scientific">Acetobacter nitrogenifigens DSM 23921 = NBRC 105050</name>
    <dbReference type="NCBI Taxonomy" id="1120919"/>
    <lineage>
        <taxon>Bacteria</taxon>
        <taxon>Pseudomonadati</taxon>
        <taxon>Pseudomonadota</taxon>
        <taxon>Alphaproteobacteria</taxon>
        <taxon>Acetobacterales</taxon>
        <taxon>Acetobacteraceae</taxon>
        <taxon>Acetobacter</taxon>
    </lineage>
</organism>
<evidence type="ECO:0000313" key="3">
    <source>
        <dbReference type="Proteomes" id="UP000321635"/>
    </source>
</evidence>
<gene>
    <name evidence="2" type="ORF">ANI02nite_30700</name>
</gene>
<comment type="caution">
    <text evidence="2">The sequence shown here is derived from an EMBL/GenBank/DDBJ whole genome shotgun (WGS) entry which is preliminary data.</text>
</comment>
<protein>
    <submittedName>
        <fullName evidence="2">Uncharacterized protein</fullName>
    </submittedName>
</protein>
<dbReference type="AlphaFoldDB" id="A0A511XE01"/>
<accession>A0A511XE01</accession>
<evidence type="ECO:0000313" key="2">
    <source>
        <dbReference type="EMBL" id="GEN61186.1"/>
    </source>
</evidence>
<keyword evidence="3" id="KW-1185">Reference proteome</keyword>
<proteinExistence type="predicted"/>
<dbReference type="EMBL" id="BJYF01000029">
    <property type="protein sequence ID" value="GEN61186.1"/>
    <property type="molecule type" value="Genomic_DNA"/>
</dbReference>
<evidence type="ECO:0000256" key="1">
    <source>
        <dbReference type="SAM" id="MobiDB-lite"/>
    </source>
</evidence>
<reference evidence="2 3" key="1">
    <citation type="submission" date="2019-07" db="EMBL/GenBank/DDBJ databases">
        <title>Whole genome shotgun sequence of Acetobacter nitrogenifigens NBRC 105050.</title>
        <authorList>
            <person name="Hosoyama A."/>
            <person name="Uohara A."/>
            <person name="Ohji S."/>
            <person name="Ichikawa N."/>
        </authorList>
    </citation>
    <scope>NUCLEOTIDE SEQUENCE [LARGE SCALE GENOMIC DNA]</scope>
    <source>
        <strain evidence="2 3">NBRC 105050</strain>
    </source>
</reference>